<comment type="caution">
    <text evidence="7">The sequence shown here is derived from an EMBL/GenBank/DDBJ whole genome shotgun (WGS) entry which is preliminary data.</text>
</comment>
<keyword evidence="8" id="KW-1185">Reference proteome</keyword>
<dbReference type="GO" id="GO:0005680">
    <property type="term" value="C:anaphase-promoting complex"/>
    <property type="evidence" value="ECO:0007669"/>
    <property type="project" value="InterPro"/>
</dbReference>
<sequence>MEPGATATPAAVPAHAQFHISSERYPPVLPWPDISSRGKWSVSSFKFGFGSECLRDGDPETFWHSDGPQPHFITIEFPQKVAIQKISIYLSFPQDDSYTPSTLAIRAGTGPSDLQDVRVVTLDKPDGWISFDVSSEPNEDGEGGSYVSPPINKASQSIILNQQQACPCVCYSSYHRCQPYERQGYSCKRPSCIGSSRRASGRRRSICVFISSIQNV</sequence>
<keyword evidence="2" id="KW-0132">Cell division</keyword>
<dbReference type="InterPro" id="IPR008979">
    <property type="entry name" value="Galactose-bd-like_sf"/>
</dbReference>
<dbReference type="CDD" id="cd08366">
    <property type="entry name" value="APC10"/>
    <property type="match status" value="1"/>
</dbReference>
<dbReference type="Gene3D" id="2.60.120.260">
    <property type="entry name" value="Galactose-binding domain-like"/>
    <property type="match status" value="1"/>
</dbReference>
<proteinExistence type="inferred from homology"/>
<accession>A0A9P6DDX6</accession>
<dbReference type="EMBL" id="MU154586">
    <property type="protein sequence ID" value="KAF9493389.1"/>
    <property type="molecule type" value="Genomic_DNA"/>
</dbReference>
<evidence type="ECO:0000256" key="2">
    <source>
        <dbReference type="ARBA" id="ARBA00022618"/>
    </source>
</evidence>
<evidence type="ECO:0000259" key="6">
    <source>
        <dbReference type="PROSITE" id="PS51284"/>
    </source>
</evidence>
<dbReference type="PANTHER" id="PTHR12936">
    <property type="entry name" value="ANAPHASE-PROMOTING COMPLEX 10"/>
    <property type="match status" value="1"/>
</dbReference>
<evidence type="ECO:0000256" key="3">
    <source>
        <dbReference type="ARBA" id="ARBA00022776"/>
    </source>
</evidence>
<evidence type="ECO:0000313" key="7">
    <source>
        <dbReference type="EMBL" id="KAF9493389.1"/>
    </source>
</evidence>
<dbReference type="InterPro" id="IPR016901">
    <property type="entry name" value="APC10/Doc1"/>
</dbReference>
<gene>
    <name evidence="7" type="ORF">BDN71DRAFT_1450356</name>
</gene>
<dbReference type="Proteomes" id="UP000807025">
    <property type="component" value="Unassembled WGS sequence"/>
</dbReference>
<feature type="domain" description="DOC" evidence="6">
    <location>
        <begin position="10"/>
        <end position="216"/>
    </location>
</feature>
<dbReference type="InterPro" id="IPR004939">
    <property type="entry name" value="APC_su10/DOC_dom"/>
</dbReference>
<dbReference type="SUPFAM" id="SSF49785">
    <property type="entry name" value="Galactose-binding domain-like"/>
    <property type="match status" value="1"/>
</dbReference>
<evidence type="ECO:0000256" key="4">
    <source>
        <dbReference type="ARBA" id="ARBA00022786"/>
    </source>
</evidence>
<evidence type="ECO:0000256" key="1">
    <source>
        <dbReference type="ARBA" id="ARBA00006762"/>
    </source>
</evidence>
<dbReference type="GO" id="GO:0051301">
    <property type="term" value="P:cell division"/>
    <property type="evidence" value="ECO:0007669"/>
    <property type="project" value="UniProtKB-KW"/>
</dbReference>
<dbReference type="PROSITE" id="PS51284">
    <property type="entry name" value="DOC"/>
    <property type="match status" value="1"/>
</dbReference>
<dbReference type="AlphaFoldDB" id="A0A9P6DDX6"/>
<dbReference type="GO" id="GO:0031145">
    <property type="term" value="P:anaphase-promoting complex-dependent catabolic process"/>
    <property type="evidence" value="ECO:0007669"/>
    <property type="project" value="InterPro"/>
</dbReference>
<dbReference type="OrthoDB" id="24948at2759"/>
<evidence type="ECO:0000256" key="5">
    <source>
        <dbReference type="ARBA" id="ARBA00023306"/>
    </source>
</evidence>
<organism evidence="7 8">
    <name type="scientific">Pleurotus eryngii</name>
    <name type="common">Boletus of the steppes</name>
    <dbReference type="NCBI Taxonomy" id="5323"/>
    <lineage>
        <taxon>Eukaryota</taxon>
        <taxon>Fungi</taxon>
        <taxon>Dikarya</taxon>
        <taxon>Basidiomycota</taxon>
        <taxon>Agaricomycotina</taxon>
        <taxon>Agaricomycetes</taxon>
        <taxon>Agaricomycetidae</taxon>
        <taxon>Agaricales</taxon>
        <taxon>Pleurotineae</taxon>
        <taxon>Pleurotaceae</taxon>
        <taxon>Pleurotus</taxon>
    </lineage>
</organism>
<dbReference type="Pfam" id="PF03256">
    <property type="entry name" value="ANAPC10"/>
    <property type="match status" value="1"/>
</dbReference>
<dbReference type="SMART" id="SM01337">
    <property type="entry name" value="APC10"/>
    <property type="match status" value="1"/>
</dbReference>
<keyword evidence="5" id="KW-0131">Cell cycle</keyword>
<reference evidence="7" key="1">
    <citation type="submission" date="2020-11" db="EMBL/GenBank/DDBJ databases">
        <authorList>
            <consortium name="DOE Joint Genome Institute"/>
            <person name="Ahrendt S."/>
            <person name="Riley R."/>
            <person name="Andreopoulos W."/>
            <person name="Labutti K."/>
            <person name="Pangilinan J."/>
            <person name="Ruiz-Duenas F.J."/>
            <person name="Barrasa J.M."/>
            <person name="Sanchez-Garcia M."/>
            <person name="Camarero S."/>
            <person name="Miyauchi S."/>
            <person name="Serrano A."/>
            <person name="Linde D."/>
            <person name="Babiker R."/>
            <person name="Drula E."/>
            <person name="Ayuso-Fernandez I."/>
            <person name="Pacheco R."/>
            <person name="Padilla G."/>
            <person name="Ferreira P."/>
            <person name="Barriuso J."/>
            <person name="Kellner H."/>
            <person name="Castanera R."/>
            <person name="Alfaro M."/>
            <person name="Ramirez L."/>
            <person name="Pisabarro A.G."/>
            <person name="Kuo A."/>
            <person name="Tritt A."/>
            <person name="Lipzen A."/>
            <person name="He G."/>
            <person name="Yan M."/>
            <person name="Ng V."/>
            <person name="Cullen D."/>
            <person name="Martin F."/>
            <person name="Rosso M.-N."/>
            <person name="Henrissat B."/>
            <person name="Hibbett D."/>
            <person name="Martinez A.T."/>
            <person name="Grigoriev I.V."/>
        </authorList>
    </citation>
    <scope>NUCLEOTIDE SEQUENCE</scope>
    <source>
        <strain evidence="7">ATCC 90797</strain>
    </source>
</reference>
<evidence type="ECO:0000313" key="8">
    <source>
        <dbReference type="Proteomes" id="UP000807025"/>
    </source>
</evidence>
<keyword evidence="4" id="KW-0833">Ubl conjugation pathway</keyword>
<comment type="similarity">
    <text evidence="1">Belongs to the APC10 family.</text>
</comment>
<name>A0A9P6DDX6_PLEER</name>
<dbReference type="PANTHER" id="PTHR12936:SF0">
    <property type="entry name" value="ANAPHASE-PROMOTING COMPLEX SUBUNIT 10"/>
    <property type="match status" value="1"/>
</dbReference>
<keyword evidence="3" id="KW-0498">Mitosis</keyword>
<dbReference type="GO" id="GO:0070979">
    <property type="term" value="P:protein K11-linked ubiquitination"/>
    <property type="evidence" value="ECO:0007669"/>
    <property type="project" value="TreeGrafter"/>
</dbReference>
<protein>
    <submittedName>
        <fullName evidence="7">Galactose-binding like protein</fullName>
    </submittedName>
</protein>